<feature type="non-terminal residue" evidence="8">
    <location>
        <position position="1"/>
    </location>
</feature>
<dbReference type="PANTHER" id="PTHR23513:SF6">
    <property type="entry name" value="MAJOR FACILITATOR SUPERFAMILY ASSOCIATED DOMAIN-CONTAINING PROTEIN"/>
    <property type="match status" value="1"/>
</dbReference>
<gene>
    <name evidence="8" type="ORF">ACFSBT_07960</name>
</gene>
<protein>
    <submittedName>
        <fullName evidence="8">MFS transporter</fullName>
    </submittedName>
</protein>
<keyword evidence="4 6" id="KW-1133">Transmembrane helix</keyword>
<dbReference type="InterPro" id="IPR020846">
    <property type="entry name" value="MFS_dom"/>
</dbReference>
<dbReference type="PANTHER" id="PTHR23513">
    <property type="entry name" value="INTEGRAL MEMBRANE EFFLUX PROTEIN-RELATED"/>
    <property type="match status" value="1"/>
</dbReference>
<evidence type="ECO:0000313" key="9">
    <source>
        <dbReference type="Proteomes" id="UP001597187"/>
    </source>
</evidence>
<accession>A0ABD6AUH6</accession>
<dbReference type="EMBL" id="JBHUDC010000003">
    <property type="protein sequence ID" value="MFD1513208.1"/>
    <property type="molecule type" value="Genomic_DNA"/>
</dbReference>
<organism evidence="8 9">
    <name type="scientific">Halomarina rubra</name>
    <dbReference type="NCBI Taxonomy" id="2071873"/>
    <lineage>
        <taxon>Archaea</taxon>
        <taxon>Methanobacteriati</taxon>
        <taxon>Methanobacteriota</taxon>
        <taxon>Stenosarchaea group</taxon>
        <taxon>Halobacteria</taxon>
        <taxon>Halobacteriales</taxon>
        <taxon>Natronomonadaceae</taxon>
        <taxon>Halomarina</taxon>
    </lineage>
</organism>
<reference evidence="8 9" key="1">
    <citation type="journal article" date="2019" name="Int. J. Syst. Evol. Microbiol.">
        <title>The Global Catalogue of Microorganisms (GCM) 10K type strain sequencing project: providing services to taxonomists for standard genome sequencing and annotation.</title>
        <authorList>
            <consortium name="The Broad Institute Genomics Platform"/>
            <consortium name="The Broad Institute Genome Sequencing Center for Infectious Disease"/>
            <person name="Wu L."/>
            <person name="Ma J."/>
        </authorList>
    </citation>
    <scope>NUCLEOTIDE SEQUENCE [LARGE SCALE GENOMIC DNA]</scope>
    <source>
        <strain evidence="8 9">CGMCC 1.12563</strain>
    </source>
</reference>
<keyword evidence="2" id="KW-1003">Cell membrane</keyword>
<dbReference type="PROSITE" id="PS50850">
    <property type="entry name" value="MFS"/>
    <property type="match status" value="1"/>
</dbReference>
<feature type="domain" description="Major facilitator superfamily (MFS) profile" evidence="7">
    <location>
        <begin position="1"/>
        <end position="119"/>
    </location>
</feature>
<keyword evidence="3 6" id="KW-0812">Transmembrane</keyword>
<evidence type="ECO:0000256" key="3">
    <source>
        <dbReference type="ARBA" id="ARBA00022692"/>
    </source>
</evidence>
<evidence type="ECO:0000256" key="5">
    <source>
        <dbReference type="ARBA" id="ARBA00023136"/>
    </source>
</evidence>
<keyword evidence="9" id="KW-1185">Reference proteome</keyword>
<comment type="subcellular location">
    <subcellularLocation>
        <location evidence="1">Cell membrane</location>
        <topology evidence="1">Multi-pass membrane protein</topology>
    </subcellularLocation>
</comment>
<feature type="transmembrane region" description="Helical" evidence="6">
    <location>
        <begin position="6"/>
        <end position="36"/>
    </location>
</feature>
<name>A0ABD6AUH6_9EURY</name>
<proteinExistence type="predicted"/>
<dbReference type="Gene3D" id="1.20.1250.20">
    <property type="entry name" value="MFS general substrate transporter like domains"/>
    <property type="match status" value="1"/>
</dbReference>
<dbReference type="Proteomes" id="UP001597187">
    <property type="component" value="Unassembled WGS sequence"/>
</dbReference>
<evidence type="ECO:0000256" key="2">
    <source>
        <dbReference type="ARBA" id="ARBA00022475"/>
    </source>
</evidence>
<dbReference type="GO" id="GO:0005886">
    <property type="term" value="C:plasma membrane"/>
    <property type="evidence" value="ECO:0007669"/>
    <property type="project" value="UniProtKB-SubCell"/>
</dbReference>
<evidence type="ECO:0000259" key="7">
    <source>
        <dbReference type="PROSITE" id="PS50850"/>
    </source>
</evidence>
<evidence type="ECO:0000313" key="8">
    <source>
        <dbReference type="EMBL" id="MFD1513208.1"/>
    </source>
</evidence>
<comment type="caution">
    <text evidence="8">The sequence shown here is derived from an EMBL/GenBank/DDBJ whole genome shotgun (WGS) entry which is preliminary data.</text>
</comment>
<evidence type="ECO:0000256" key="1">
    <source>
        <dbReference type="ARBA" id="ARBA00004651"/>
    </source>
</evidence>
<dbReference type="SUPFAM" id="SSF103473">
    <property type="entry name" value="MFS general substrate transporter"/>
    <property type="match status" value="1"/>
</dbReference>
<sequence length="119" mass="11780">LGGALWAAAVAVGWLPATLLLLALALVPVGVTNVLFAALVQSLVPEEILGRASAVMGSGAGAATPLGALLGGAAADAFGVTTVLYVVAAGLLVLSLYLSTVTQFRRLPEIAQVETLAAD</sequence>
<evidence type="ECO:0000256" key="4">
    <source>
        <dbReference type="ARBA" id="ARBA00022989"/>
    </source>
</evidence>
<feature type="transmembrane region" description="Helical" evidence="6">
    <location>
        <begin position="77"/>
        <end position="98"/>
    </location>
</feature>
<keyword evidence="5 6" id="KW-0472">Membrane</keyword>
<evidence type="ECO:0000256" key="6">
    <source>
        <dbReference type="SAM" id="Phobius"/>
    </source>
</evidence>
<dbReference type="AlphaFoldDB" id="A0ABD6AUH6"/>
<dbReference type="InterPro" id="IPR036259">
    <property type="entry name" value="MFS_trans_sf"/>
</dbReference>